<comment type="caution">
    <text evidence="2">The sequence shown here is derived from an EMBL/GenBank/DDBJ whole genome shotgun (WGS) entry which is preliminary data.</text>
</comment>
<dbReference type="Proteomes" id="UP001527181">
    <property type="component" value="Unassembled WGS sequence"/>
</dbReference>
<keyword evidence="4" id="KW-1185">Reference proteome</keyword>
<gene>
    <name evidence="2" type="ORF">HMI46_27045</name>
    <name evidence="1" type="ORF">M5X12_28920</name>
</gene>
<reference evidence="1 4" key="2">
    <citation type="submission" date="2022-05" db="EMBL/GenBank/DDBJ databases">
        <title>Genome Sequencing of Bee-Associated Microbes.</title>
        <authorList>
            <person name="Dunlap C."/>
        </authorList>
    </citation>
    <scope>NUCLEOTIDE SEQUENCE [LARGE SCALE GENOMIC DNA]</scope>
    <source>
        <strain evidence="1 4">NRRL B-04010</strain>
    </source>
</reference>
<name>A0AAP7A7X7_PAEAL</name>
<sequence>MAQEINLWDIGGVSLKRLVIGVLLIILFSGCSSNLCTNEVVKMIESPDHTYVAYLFKRDCGATTKESYQLSILKKGTELGNEEGNVYISYGDFNIEWSKSCELTVEYWSSDVFKNKSAYKNVKINYKYKKS</sequence>
<dbReference type="EMBL" id="JAMDNP010000092">
    <property type="protein sequence ID" value="MCY9764525.1"/>
    <property type="molecule type" value="Genomic_DNA"/>
</dbReference>
<dbReference type="Proteomes" id="UP000552038">
    <property type="component" value="Unassembled WGS sequence"/>
</dbReference>
<proteinExistence type="predicted"/>
<accession>A0AAP7A7X7</accession>
<evidence type="ECO:0000313" key="3">
    <source>
        <dbReference type="Proteomes" id="UP000552038"/>
    </source>
</evidence>
<evidence type="ECO:0000313" key="1">
    <source>
        <dbReference type="EMBL" id="MCY9764525.1"/>
    </source>
</evidence>
<evidence type="ECO:0000313" key="4">
    <source>
        <dbReference type="Proteomes" id="UP001527181"/>
    </source>
</evidence>
<protein>
    <submittedName>
        <fullName evidence="1">DUF5412 family protein</fullName>
    </submittedName>
</protein>
<dbReference type="GeneID" id="94492903"/>
<organism evidence="2 3">
    <name type="scientific">Paenibacillus alvei</name>
    <name type="common">Bacillus alvei</name>
    <dbReference type="NCBI Taxonomy" id="44250"/>
    <lineage>
        <taxon>Bacteria</taxon>
        <taxon>Bacillati</taxon>
        <taxon>Bacillota</taxon>
        <taxon>Bacilli</taxon>
        <taxon>Bacillales</taxon>
        <taxon>Paenibacillaceae</taxon>
        <taxon>Paenibacillus</taxon>
    </lineage>
</organism>
<dbReference type="RefSeq" id="WP_171420097.1">
    <property type="nucleotide sequence ID" value="NZ_JABFOR010000087.1"/>
</dbReference>
<dbReference type="AlphaFoldDB" id="A0AAP7A7X7"/>
<reference evidence="2 3" key="1">
    <citation type="submission" date="2020-05" db="EMBL/GenBank/DDBJ databases">
        <title>Whole genome sequencing and identification of novel metabolites from Paenibacillus alvei strain JR949.</title>
        <authorList>
            <person name="Rajendhran J."/>
            <person name="Sree Pranav P."/>
            <person name="Mahalakshmi B."/>
            <person name="Karthikeyan R."/>
        </authorList>
    </citation>
    <scope>NUCLEOTIDE SEQUENCE [LARGE SCALE GENOMIC DNA]</scope>
    <source>
        <strain evidence="2 3">JR949</strain>
    </source>
</reference>
<evidence type="ECO:0000313" key="2">
    <source>
        <dbReference type="EMBL" id="NOJ74162.1"/>
    </source>
</evidence>
<dbReference type="EMBL" id="JABFOR010000087">
    <property type="protein sequence ID" value="NOJ74162.1"/>
    <property type="molecule type" value="Genomic_DNA"/>
</dbReference>